<dbReference type="Proteomes" id="UP000770717">
    <property type="component" value="Unassembled WGS sequence"/>
</dbReference>
<gene>
    <name evidence="2" type="ORF">GDO78_015715</name>
</gene>
<evidence type="ECO:0000313" key="2">
    <source>
        <dbReference type="EMBL" id="KAG9461800.1"/>
    </source>
</evidence>
<dbReference type="AlphaFoldDB" id="A0A8J6E3W8"/>
<feature type="compositionally biased region" description="Polar residues" evidence="1">
    <location>
        <begin position="40"/>
        <end position="53"/>
    </location>
</feature>
<dbReference type="EMBL" id="WNTK01016428">
    <property type="protein sequence ID" value="KAG9461800.1"/>
    <property type="molecule type" value="Genomic_DNA"/>
</dbReference>
<accession>A0A8J6E3W8</accession>
<comment type="caution">
    <text evidence="2">The sequence shown here is derived from an EMBL/GenBank/DDBJ whole genome shotgun (WGS) entry which is preliminary data.</text>
</comment>
<keyword evidence="3" id="KW-1185">Reference proteome</keyword>
<sequence>MPWMKLHPVSQAIRCRRSNPGSRLKHPSSSGVREVLNGCGESQTSMDSPSQIHPPNLQPSLLPCQTSLFYLYHLLTIAQT</sequence>
<name>A0A8J6E3W8_ELECQ</name>
<protein>
    <submittedName>
        <fullName evidence="2">Uncharacterized protein</fullName>
    </submittedName>
</protein>
<organism evidence="2 3">
    <name type="scientific">Eleutherodactylus coqui</name>
    <name type="common">Puerto Rican coqui</name>
    <dbReference type="NCBI Taxonomy" id="57060"/>
    <lineage>
        <taxon>Eukaryota</taxon>
        <taxon>Metazoa</taxon>
        <taxon>Chordata</taxon>
        <taxon>Craniata</taxon>
        <taxon>Vertebrata</taxon>
        <taxon>Euteleostomi</taxon>
        <taxon>Amphibia</taxon>
        <taxon>Batrachia</taxon>
        <taxon>Anura</taxon>
        <taxon>Neobatrachia</taxon>
        <taxon>Hyloidea</taxon>
        <taxon>Eleutherodactylidae</taxon>
        <taxon>Eleutherodactylinae</taxon>
        <taxon>Eleutherodactylus</taxon>
        <taxon>Eleutherodactylus</taxon>
    </lineage>
</organism>
<evidence type="ECO:0000313" key="3">
    <source>
        <dbReference type="Proteomes" id="UP000770717"/>
    </source>
</evidence>
<evidence type="ECO:0000256" key="1">
    <source>
        <dbReference type="SAM" id="MobiDB-lite"/>
    </source>
</evidence>
<feature type="region of interest" description="Disordered" evidence="1">
    <location>
        <begin position="16"/>
        <end position="56"/>
    </location>
</feature>
<proteinExistence type="predicted"/>
<reference evidence="2" key="1">
    <citation type="thesis" date="2020" institute="ProQuest LLC" country="789 East Eisenhower Parkway, Ann Arbor, MI, USA">
        <title>Comparative Genomics and Chromosome Evolution.</title>
        <authorList>
            <person name="Mudd A.B."/>
        </authorList>
    </citation>
    <scope>NUCLEOTIDE SEQUENCE</scope>
    <source>
        <strain evidence="2">HN-11 Male</strain>
        <tissue evidence="2">Kidney and liver</tissue>
    </source>
</reference>